<reference evidence="3" key="1">
    <citation type="submission" date="2023-07" db="EMBL/GenBank/DDBJ databases">
        <title>draft genome sequence of fig (Ficus carica).</title>
        <authorList>
            <person name="Takahashi T."/>
            <person name="Nishimura K."/>
        </authorList>
    </citation>
    <scope>NUCLEOTIDE SEQUENCE</scope>
</reference>
<evidence type="ECO:0000313" key="4">
    <source>
        <dbReference type="Proteomes" id="UP001187192"/>
    </source>
</evidence>
<dbReference type="EMBL" id="BTGU01001609">
    <property type="protein sequence ID" value="GMN26289.1"/>
    <property type="molecule type" value="Genomic_DNA"/>
</dbReference>
<keyword evidence="4" id="KW-1185">Reference proteome</keyword>
<sequence>MQLTVYISILILWVLVLAVQGAIFRIMAFISTKVAGVCPHSTYSQVLLSTLHAHSIVIAITLIPPVVLLLRNYWSDPSSTIPGSVGAETVSPQLSPLS</sequence>
<name>A0AA88D457_FICCA</name>
<comment type="caution">
    <text evidence="3">The sequence shown here is derived from an EMBL/GenBank/DDBJ whole genome shotgun (WGS) entry which is preliminary data.</text>
</comment>
<proteinExistence type="predicted"/>
<feature type="transmembrane region" description="Helical" evidence="2">
    <location>
        <begin position="51"/>
        <end position="70"/>
    </location>
</feature>
<evidence type="ECO:0000313" key="3">
    <source>
        <dbReference type="EMBL" id="GMN26289.1"/>
    </source>
</evidence>
<feature type="region of interest" description="Disordered" evidence="1">
    <location>
        <begin position="79"/>
        <end position="98"/>
    </location>
</feature>
<dbReference type="Proteomes" id="UP001187192">
    <property type="component" value="Unassembled WGS sequence"/>
</dbReference>
<protein>
    <submittedName>
        <fullName evidence="3">Uncharacterized protein</fullName>
    </submittedName>
</protein>
<evidence type="ECO:0000256" key="2">
    <source>
        <dbReference type="SAM" id="Phobius"/>
    </source>
</evidence>
<keyword evidence="2" id="KW-1133">Transmembrane helix</keyword>
<evidence type="ECO:0000256" key="1">
    <source>
        <dbReference type="SAM" id="MobiDB-lite"/>
    </source>
</evidence>
<keyword evidence="2" id="KW-0812">Transmembrane</keyword>
<keyword evidence="2" id="KW-0472">Membrane</keyword>
<gene>
    <name evidence="3" type="ORF">TIFTF001_040832</name>
</gene>
<feature type="transmembrane region" description="Helical" evidence="2">
    <location>
        <begin position="7"/>
        <end position="31"/>
    </location>
</feature>
<dbReference type="AlphaFoldDB" id="A0AA88D457"/>
<organism evidence="3 4">
    <name type="scientific">Ficus carica</name>
    <name type="common">Common fig</name>
    <dbReference type="NCBI Taxonomy" id="3494"/>
    <lineage>
        <taxon>Eukaryota</taxon>
        <taxon>Viridiplantae</taxon>
        <taxon>Streptophyta</taxon>
        <taxon>Embryophyta</taxon>
        <taxon>Tracheophyta</taxon>
        <taxon>Spermatophyta</taxon>
        <taxon>Magnoliopsida</taxon>
        <taxon>eudicotyledons</taxon>
        <taxon>Gunneridae</taxon>
        <taxon>Pentapetalae</taxon>
        <taxon>rosids</taxon>
        <taxon>fabids</taxon>
        <taxon>Rosales</taxon>
        <taxon>Moraceae</taxon>
        <taxon>Ficeae</taxon>
        <taxon>Ficus</taxon>
    </lineage>
</organism>
<accession>A0AA88D457</accession>